<feature type="compositionally biased region" description="Acidic residues" evidence="2">
    <location>
        <begin position="205"/>
        <end position="226"/>
    </location>
</feature>
<dbReference type="Pfam" id="PF16682">
    <property type="entry name" value="MSL2-CXC"/>
    <property type="match status" value="1"/>
</dbReference>
<feature type="region of interest" description="Disordered" evidence="2">
    <location>
        <begin position="197"/>
        <end position="364"/>
    </location>
</feature>
<sequence>METQQYLAACRFAVTMDSDEPDGLVTLRSHLASLRSSLSCPACSTLPSNNIPAESVYPICRSCCSAEKKWGRLGIDVGTLGSAGRNGKMEGDATKERERFVMTDGNGTQLRLPGGEWQVKEEVWSDVEEKESGKGVEEDSCRMTLLACYRALCLYIAASPYYTALVKLTDGDRKWADETERRAMDVAALLREGMTWGAVDGVGEEREEEEEEEDEEEYEGGEVSEGEECHSFSPLSRSPGSLPSVFNGSTTVPLCRSSSLSTSLSPAAPRTLPHPSRKRSRVTAPPRHSLPATPSASALQRSSSLSLAAPTPRSFPVVPHRPRNHRPPGPRNTKGGKASRKRPLDASPSRPHRPTPTLTFSASSTSAQHEILATSTFGPTSPNPALTPGALYGGSKTGVGASTKTGCSIKSCSGPIQGPSLGLGLGAKTGSKSALKSGCKSGSLIGSNAGSIMGTRPGQGIAQGSGPGVGVSLTESTGLRKGGRRGCKCGRATPQPSVLTCRGQRCPCYSNRTACQGCVCRGCNNSYSSDGQKNLEAFAVPEMALEQGGILALYGARPPASPVMGMSGGDITMGTSSGPFVLVTTTTGTLKDVD</sequence>
<keyword evidence="1" id="KW-0158">Chromosome</keyword>
<comment type="similarity">
    <text evidence="1">Belongs to the MSL2 family.</text>
</comment>
<accession>A0A8C4QBT4</accession>
<feature type="compositionally biased region" description="Low complexity" evidence="2">
    <location>
        <begin position="295"/>
        <end position="309"/>
    </location>
</feature>
<dbReference type="Ensembl" id="ENSEBUT00000013591.1">
    <property type="protein sequence ID" value="ENSEBUP00000013015.1"/>
    <property type="gene ID" value="ENSEBUG00000008245.1"/>
</dbReference>
<reference evidence="4" key="1">
    <citation type="submission" date="2025-05" db="UniProtKB">
        <authorList>
            <consortium name="Ensembl"/>
        </authorList>
    </citation>
    <scope>IDENTIFICATION</scope>
</reference>
<proteinExistence type="inferred from homology"/>
<dbReference type="AlphaFoldDB" id="A0A8C4QBT4"/>
<evidence type="ECO:0000313" key="4">
    <source>
        <dbReference type="Ensembl" id="ENSEBUP00000013015.1"/>
    </source>
</evidence>
<evidence type="ECO:0000256" key="1">
    <source>
        <dbReference type="PROSITE-ProRule" id="PRU01396"/>
    </source>
</evidence>
<organism evidence="4 5">
    <name type="scientific">Eptatretus burgeri</name>
    <name type="common">Inshore hagfish</name>
    <dbReference type="NCBI Taxonomy" id="7764"/>
    <lineage>
        <taxon>Eukaryota</taxon>
        <taxon>Metazoa</taxon>
        <taxon>Chordata</taxon>
        <taxon>Craniata</taxon>
        <taxon>Vertebrata</taxon>
        <taxon>Cyclostomata</taxon>
        <taxon>Myxini</taxon>
        <taxon>Myxiniformes</taxon>
        <taxon>Myxinidae</taxon>
        <taxon>Eptatretinae</taxon>
        <taxon>Eptatretus</taxon>
    </lineage>
</organism>
<dbReference type="Proteomes" id="UP000694388">
    <property type="component" value="Unplaced"/>
</dbReference>
<dbReference type="SMART" id="SM01114">
    <property type="entry name" value="CXC"/>
    <property type="match status" value="1"/>
</dbReference>
<dbReference type="InterPro" id="IPR032049">
    <property type="entry name" value="Msl2-CXC"/>
</dbReference>
<evidence type="ECO:0000259" key="3">
    <source>
        <dbReference type="PROSITE" id="PS52051"/>
    </source>
</evidence>
<dbReference type="Ensembl" id="ENSEBUT00000013600.1">
    <property type="protein sequence ID" value="ENSEBUP00000013024.1"/>
    <property type="gene ID" value="ENSEBUG00000008245.1"/>
</dbReference>
<name>A0A8C4QBT4_EPTBU</name>
<feature type="region of interest" description="Disordered" evidence="2">
    <location>
        <begin position="455"/>
        <end position="486"/>
    </location>
</feature>
<evidence type="ECO:0000313" key="5">
    <source>
        <dbReference type="Proteomes" id="UP000694388"/>
    </source>
</evidence>
<dbReference type="GeneTree" id="ENSGT00390000016814"/>
<dbReference type="GO" id="GO:0016567">
    <property type="term" value="P:protein ubiquitination"/>
    <property type="evidence" value="ECO:0007669"/>
    <property type="project" value="TreeGrafter"/>
</dbReference>
<protein>
    <recommendedName>
        <fullName evidence="3">CXC MSL2-type domain-containing protein</fullName>
    </recommendedName>
</protein>
<dbReference type="PROSITE" id="PS52051">
    <property type="entry name" value="CXC_MSL2"/>
    <property type="match status" value="1"/>
</dbReference>
<dbReference type="CDD" id="cd13122">
    <property type="entry name" value="MSL2_CXC"/>
    <property type="match status" value="1"/>
</dbReference>
<dbReference type="PANTHER" id="PTHR16048:SF3">
    <property type="entry name" value="E3 UBIQUITIN-PROTEIN LIGASE MSL2"/>
    <property type="match status" value="1"/>
</dbReference>
<evidence type="ECO:0000256" key="2">
    <source>
        <dbReference type="SAM" id="MobiDB-lite"/>
    </source>
</evidence>
<dbReference type="PANTHER" id="PTHR16048">
    <property type="entry name" value="MSL2-RELATED"/>
    <property type="match status" value="1"/>
</dbReference>
<feature type="domain" description="CXC MSL2-type" evidence="3">
    <location>
        <begin position="482"/>
        <end position="533"/>
    </location>
</feature>
<dbReference type="InterPro" id="IPR037922">
    <property type="entry name" value="MSL2"/>
</dbReference>
<dbReference type="GO" id="GO:0072487">
    <property type="term" value="C:MSL complex"/>
    <property type="evidence" value="ECO:0007669"/>
    <property type="project" value="UniProtKB-UniRule"/>
</dbReference>
<dbReference type="InterPro" id="IPR033467">
    <property type="entry name" value="Tesmin/TSO1-like_CXC"/>
</dbReference>
<dbReference type="GO" id="GO:0061630">
    <property type="term" value="F:ubiquitin protein ligase activity"/>
    <property type="evidence" value="ECO:0007669"/>
    <property type="project" value="InterPro"/>
</dbReference>
<keyword evidence="5" id="KW-1185">Reference proteome</keyword>
<keyword evidence="1" id="KW-0539">Nucleus</keyword>
<feature type="compositionally biased region" description="Low complexity" evidence="2">
    <location>
        <begin position="231"/>
        <end position="244"/>
    </location>
</feature>